<comment type="caution">
    <text evidence="10">The sequence shown here is derived from an EMBL/GenBank/DDBJ whole genome shotgun (WGS) entry which is preliminary data.</text>
</comment>
<dbReference type="Proteomes" id="UP001477672">
    <property type="component" value="Unassembled WGS sequence"/>
</dbReference>
<evidence type="ECO:0000256" key="8">
    <source>
        <dbReference type="SAM" id="Phobius"/>
    </source>
</evidence>
<dbReference type="GO" id="GO:0016746">
    <property type="term" value="F:acyltransferase activity"/>
    <property type="evidence" value="ECO:0007669"/>
    <property type="project" value="UniProtKB-KW"/>
</dbReference>
<keyword evidence="4 7" id="KW-0808">Transferase</keyword>
<comment type="pathway">
    <text evidence="1">Lipid metabolism.</text>
</comment>
<keyword evidence="7" id="KW-0594">Phospholipid biosynthesis</keyword>
<dbReference type="PANTHER" id="PTHR10434:SF64">
    <property type="entry name" value="1-ACYL-SN-GLYCEROL-3-PHOSPHATE ACYLTRANSFERASE-RELATED"/>
    <property type="match status" value="1"/>
</dbReference>
<evidence type="ECO:0000313" key="10">
    <source>
        <dbReference type="EMBL" id="MEQ2519363.1"/>
    </source>
</evidence>
<dbReference type="Pfam" id="PF01553">
    <property type="entry name" value="Acyltransferase"/>
    <property type="match status" value="1"/>
</dbReference>
<evidence type="ECO:0000256" key="7">
    <source>
        <dbReference type="RuleBase" id="RU361267"/>
    </source>
</evidence>
<dbReference type="PANTHER" id="PTHR10434">
    <property type="entry name" value="1-ACYL-SN-GLYCEROL-3-PHOSPHATE ACYLTRANSFERASE"/>
    <property type="match status" value="1"/>
</dbReference>
<reference evidence="10 11" key="1">
    <citation type="submission" date="2024-03" db="EMBL/GenBank/DDBJ databases">
        <title>Human intestinal bacterial collection.</title>
        <authorList>
            <person name="Pauvert C."/>
            <person name="Hitch T.C.A."/>
            <person name="Clavel T."/>
        </authorList>
    </citation>
    <scope>NUCLEOTIDE SEQUENCE [LARGE SCALE GENOMIC DNA]</scope>
    <source>
        <strain evidence="10 11">CLA-JM-H11</strain>
    </source>
</reference>
<dbReference type="InterPro" id="IPR002123">
    <property type="entry name" value="Plipid/glycerol_acylTrfase"/>
</dbReference>
<comment type="catalytic activity">
    <reaction evidence="7">
        <text>a 1-acyl-sn-glycero-3-phosphate + an acyl-CoA = a 1,2-diacyl-sn-glycero-3-phosphate + CoA</text>
        <dbReference type="Rhea" id="RHEA:19709"/>
        <dbReference type="ChEBI" id="CHEBI:57287"/>
        <dbReference type="ChEBI" id="CHEBI:57970"/>
        <dbReference type="ChEBI" id="CHEBI:58342"/>
        <dbReference type="ChEBI" id="CHEBI:58608"/>
        <dbReference type="EC" id="2.3.1.51"/>
    </reaction>
</comment>
<feature type="domain" description="Phospholipid/glycerol acyltransferase" evidence="9">
    <location>
        <begin position="76"/>
        <end position="190"/>
    </location>
</feature>
<keyword evidence="8" id="KW-1133">Transmembrane helix</keyword>
<evidence type="ECO:0000313" key="11">
    <source>
        <dbReference type="Proteomes" id="UP001477672"/>
    </source>
</evidence>
<evidence type="ECO:0000256" key="3">
    <source>
        <dbReference type="ARBA" id="ARBA00022516"/>
    </source>
</evidence>
<dbReference type="EMBL" id="JBBMFA010000051">
    <property type="protein sequence ID" value="MEQ2519363.1"/>
    <property type="molecule type" value="Genomic_DNA"/>
</dbReference>
<evidence type="ECO:0000259" key="9">
    <source>
        <dbReference type="SMART" id="SM00563"/>
    </source>
</evidence>
<keyword evidence="11" id="KW-1185">Reference proteome</keyword>
<proteinExistence type="inferred from homology"/>
<keyword evidence="7" id="KW-1208">Phospholipid metabolism</keyword>
<dbReference type="SUPFAM" id="SSF69593">
    <property type="entry name" value="Glycerol-3-phosphate (1)-acyltransferase"/>
    <property type="match status" value="1"/>
</dbReference>
<keyword evidence="6 7" id="KW-0012">Acyltransferase</keyword>
<sequence length="242" mass="26587">MALLRTIVWFVYFFGALLFYIPDMRRAGRLKAAGREEEVRAILEKDVRMWAGTLMKLAGVTVTVKGAENIPTDRAVVFTPNHQGDYDIPLMLLYLDRPHALVAKVETDRIPLVRQWMRLLDCVFIDRANARKSMEAMNRAGELVKEGKSVVVFPEGTRSKGDRMGEFKAGAFRIASKVGADIVPVAIDGSYKIMEANGGLMKPAHVNVTILPPVSTAGLDRAALKQLPEQVAGLIAAAKQPG</sequence>
<evidence type="ECO:0000256" key="6">
    <source>
        <dbReference type="ARBA" id="ARBA00023315"/>
    </source>
</evidence>
<keyword evidence="8" id="KW-0472">Membrane</keyword>
<comment type="domain">
    <text evidence="7">The HXXXXD motif is essential for acyltransferase activity and may constitute the binding site for the phosphate moiety of the glycerol-3-phosphate.</text>
</comment>
<evidence type="ECO:0000256" key="1">
    <source>
        <dbReference type="ARBA" id="ARBA00005189"/>
    </source>
</evidence>
<dbReference type="SMART" id="SM00563">
    <property type="entry name" value="PlsC"/>
    <property type="match status" value="1"/>
</dbReference>
<protein>
    <recommendedName>
        <fullName evidence="7">1-acyl-sn-glycerol-3-phosphate acyltransferase</fullName>
        <ecNumber evidence="7">2.3.1.51</ecNumber>
    </recommendedName>
</protein>
<keyword evidence="8" id="KW-0812">Transmembrane</keyword>
<evidence type="ECO:0000256" key="2">
    <source>
        <dbReference type="ARBA" id="ARBA00008655"/>
    </source>
</evidence>
<dbReference type="EC" id="2.3.1.51" evidence="7"/>
<keyword evidence="5 7" id="KW-0443">Lipid metabolism</keyword>
<comment type="similarity">
    <text evidence="2 7">Belongs to the 1-acyl-sn-glycerol-3-phosphate acyltransferase family.</text>
</comment>
<keyword evidence="3 7" id="KW-0444">Lipid biosynthesis</keyword>
<evidence type="ECO:0000256" key="4">
    <source>
        <dbReference type="ARBA" id="ARBA00022679"/>
    </source>
</evidence>
<organism evidence="10 11">
    <name type="scientific">Ruthenibacterium intestinale</name>
    <dbReference type="NCBI Taxonomy" id="3133163"/>
    <lineage>
        <taxon>Bacteria</taxon>
        <taxon>Bacillati</taxon>
        <taxon>Bacillota</taxon>
        <taxon>Clostridia</taxon>
        <taxon>Eubacteriales</taxon>
        <taxon>Oscillospiraceae</taxon>
        <taxon>Ruthenibacterium</taxon>
    </lineage>
</organism>
<dbReference type="CDD" id="cd07989">
    <property type="entry name" value="LPLAT_AGPAT-like"/>
    <property type="match status" value="1"/>
</dbReference>
<accession>A0ABV1GC10</accession>
<dbReference type="RefSeq" id="WP_349214774.1">
    <property type="nucleotide sequence ID" value="NZ_JBBMFA010000051.1"/>
</dbReference>
<dbReference type="InterPro" id="IPR004552">
    <property type="entry name" value="AGP_acyltrans"/>
</dbReference>
<dbReference type="NCBIfam" id="TIGR00530">
    <property type="entry name" value="AGP_acyltrn"/>
    <property type="match status" value="1"/>
</dbReference>
<feature type="transmembrane region" description="Helical" evidence="8">
    <location>
        <begin position="6"/>
        <end position="22"/>
    </location>
</feature>
<evidence type="ECO:0000256" key="5">
    <source>
        <dbReference type="ARBA" id="ARBA00023098"/>
    </source>
</evidence>
<gene>
    <name evidence="10" type="ORF">WMO24_02760</name>
</gene>
<name>A0ABV1GC10_9FIRM</name>